<gene>
    <name evidence="3" type="ORF">SM436_35845</name>
</gene>
<keyword evidence="4" id="KW-1185">Reference proteome</keyword>
<dbReference type="InterPro" id="IPR042171">
    <property type="entry name" value="Acyl-CoA_hotdog"/>
</dbReference>
<name>A0ABV4R8Z2_9ACTN</name>
<dbReference type="SUPFAM" id="SSF54637">
    <property type="entry name" value="Thioesterase/thiol ester dehydrase-isomerase"/>
    <property type="match status" value="2"/>
</dbReference>
<evidence type="ECO:0000313" key="4">
    <source>
        <dbReference type="Proteomes" id="UP001569904"/>
    </source>
</evidence>
<dbReference type="InterPro" id="IPR049450">
    <property type="entry name" value="ACOT8-like_C"/>
</dbReference>
<dbReference type="Pfam" id="PF20789">
    <property type="entry name" value="4HBT_3C"/>
    <property type="match status" value="1"/>
</dbReference>
<feature type="domain" description="Acyl-CoA thioesterase-like N-terminal HotDog" evidence="1">
    <location>
        <begin position="23"/>
        <end position="105"/>
    </location>
</feature>
<proteinExistence type="predicted"/>
<dbReference type="InterPro" id="IPR029069">
    <property type="entry name" value="HotDog_dom_sf"/>
</dbReference>
<evidence type="ECO:0000259" key="2">
    <source>
        <dbReference type="Pfam" id="PF20789"/>
    </source>
</evidence>
<sequence>MSENEAFYEPLGDGRYASTPATAGPWSPAFQHGGPVSGLIGRAFERHDPVAGTRVARVTVEILSPVPVAELQVNVRVVRPGKRIALLEGEITHEGRQVVRASAWRIMAAPSHLAPVSHAPDPPPLPGSTPPFGDWAGAHLDGYLSAMEWRPVEGAFDRPGPGTTWARARIPLVAGEPDTPLVRALTLADSASGIGGQLDYAKWLIINTDLTVALHRDPAGEWLCMAASLDASPGGSALCQATLADPSGECGRALQTLLVDEQT</sequence>
<feature type="domain" description="Acyl-CoA thioesterase-like C-terminal" evidence="2">
    <location>
        <begin position="133"/>
        <end position="259"/>
    </location>
</feature>
<evidence type="ECO:0000259" key="1">
    <source>
        <dbReference type="Pfam" id="PF13622"/>
    </source>
</evidence>
<reference evidence="3 4" key="1">
    <citation type="submission" date="2023-11" db="EMBL/GenBank/DDBJ databases">
        <title>Actinomadura monticuli sp. nov., isolated from volcanic ash.</title>
        <authorList>
            <person name="Lee S.D."/>
            <person name="Yang H."/>
            <person name="Kim I.S."/>
        </authorList>
    </citation>
    <scope>NUCLEOTIDE SEQUENCE [LARGE SCALE GENOMIC DNA]</scope>
    <source>
        <strain evidence="3 4">DSM 45346</strain>
    </source>
</reference>
<dbReference type="Pfam" id="PF13622">
    <property type="entry name" value="4HBT_3"/>
    <property type="match status" value="1"/>
</dbReference>
<dbReference type="InterPro" id="IPR049449">
    <property type="entry name" value="TesB_ACOT8-like_N"/>
</dbReference>
<dbReference type="RefSeq" id="WP_371946111.1">
    <property type="nucleotide sequence ID" value="NZ_JAXCEH010000040.1"/>
</dbReference>
<protein>
    <submittedName>
        <fullName evidence="3">Thioesterase family protein</fullName>
    </submittedName>
</protein>
<comment type="caution">
    <text evidence="3">The sequence shown here is derived from an EMBL/GenBank/DDBJ whole genome shotgun (WGS) entry which is preliminary data.</text>
</comment>
<evidence type="ECO:0000313" key="3">
    <source>
        <dbReference type="EMBL" id="MFA1559096.1"/>
    </source>
</evidence>
<organism evidence="3 4">
    <name type="scientific">Actinomadura chokoriensis</name>
    <dbReference type="NCBI Taxonomy" id="454156"/>
    <lineage>
        <taxon>Bacteria</taxon>
        <taxon>Bacillati</taxon>
        <taxon>Actinomycetota</taxon>
        <taxon>Actinomycetes</taxon>
        <taxon>Streptosporangiales</taxon>
        <taxon>Thermomonosporaceae</taxon>
        <taxon>Actinomadura</taxon>
    </lineage>
</organism>
<dbReference type="EMBL" id="JAXCEH010000040">
    <property type="protein sequence ID" value="MFA1559096.1"/>
    <property type="molecule type" value="Genomic_DNA"/>
</dbReference>
<accession>A0ABV4R8Z2</accession>
<dbReference type="Proteomes" id="UP001569904">
    <property type="component" value="Unassembled WGS sequence"/>
</dbReference>
<dbReference type="Gene3D" id="2.40.160.210">
    <property type="entry name" value="Acyl-CoA thioesterase, double hotdog domain"/>
    <property type="match status" value="1"/>
</dbReference>